<dbReference type="InterPro" id="IPR029033">
    <property type="entry name" value="His_PPase_superfam"/>
</dbReference>
<evidence type="ECO:0000256" key="1">
    <source>
        <dbReference type="SAM" id="MobiDB-lite"/>
    </source>
</evidence>
<comment type="caution">
    <text evidence="2">The sequence shown here is derived from an EMBL/GenBank/DDBJ whole genome shotgun (WGS) entry which is preliminary data.</text>
</comment>
<feature type="region of interest" description="Disordered" evidence="1">
    <location>
        <begin position="237"/>
        <end position="256"/>
    </location>
</feature>
<dbReference type="SMART" id="SM00855">
    <property type="entry name" value="PGAM"/>
    <property type="match status" value="1"/>
</dbReference>
<organism evidence="2 3">
    <name type="scientific">Helicocarpus griseus UAMH5409</name>
    <dbReference type="NCBI Taxonomy" id="1447875"/>
    <lineage>
        <taxon>Eukaryota</taxon>
        <taxon>Fungi</taxon>
        <taxon>Dikarya</taxon>
        <taxon>Ascomycota</taxon>
        <taxon>Pezizomycotina</taxon>
        <taxon>Eurotiomycetes</taxon>
        <taxon>Eurotiomycetidae</taxon>
        <taxon>Onygenales</taxon>
        <taxon>Ajellomycetaceae</taxon>
        <taxon>Helicocarpus</taxon>
    </lineage>
</organism>
<dbReference type="EMBL" id="PDNB01000036">
    <property type="protein sequence ID" value="PGH14303.1"/>
    <property type="molecule type" value="Genomic_DNA"/>
</dbReference>
<evidence type="ECO:0000313" key="2">
    <source>
        <dbReference type="EMBL" id="PGH14303.1"/>
    </source>
</evidence>
<dbReference type="Pfam" id="PF00300">
    <property type="entry name" value="His_Phos_1"/>
    <property type="match status" value="1"/>
</dbReference>
<gene>
    <name evidence="2" type="ORF">AJ79_03125</name>
</gene>
<dbReference type="OrthoDB" id="496981at2759"/>
<dbReference type="InterPro" id="IPR013078">
    <property type="entry name" value="His_Pase_superF_clade-1"/>
</dbReference>
<sequence>MAPIVHCVRHAQGYHNLSQANHILLDPLLTPHGEKQCKELNAAFPRHSNIDLVVASPLRRTLYTALLSFEGEIKSKDLKIIGLPDIQETSDVACDTGSDLNVLQKEVTDNSLPVDLSLVGEDWNSNKGKFAPSAEAISDRAREARRWLKARPEKEIVLVSHGGFLHYFTEDWEDSTLYQVTKMPPSPNNYTNIRPSPTYPGTGWRNTEYRTFAFTDTVDEEDFYGHRTDSDNASIVETAESRTRRGKPAEGPSRAQQKQFFLQALKGWENQMVEFARLEAEKKGHDVDIEQRAGEKVVKGEGEAEEARVCA</sequence>
<keyword evidence="3" id="KW-1185">Reference proteome</keyword>
<dbReference type="GO" id="GO:0016791">
    <property type="term" value="F:phosphatase activity"/>
    <property type="evidence" value="ECO:0007669"/>
    <property type="project" value="TreeGrafter"/>
</dbReference>
<dbReference type="PANTHER" id="PTHR48100">
    <property type="entry name" value="BROAD-SPECIFICITY PHOSPHATASE YOR283W-RELATED"/>
    <property type="match status" value="1"/>
</dbReference>
<dbReference type="SUPFAM" id="SSF53254">
    <property type="entry name" value="Phosphoglycerate mutase-like"/>
    <property type="match status" value="1"/>
</dbReference>
<protein>
    <recommendedName>
        <fullName evidence="4">Phosphoglycerate mutase</fullName>
    </recommendedName>
</protein>
<dbReference type="PANTHER" id="PTHR48100:SF54">
    <property type="entry name" value="PHOSPHATASE SPAC5H10.03-RELATED"/>
    <property type="match status" value="1"/>
</dbReference>
<accession>A0A2B7XZU7</accession>
<evidence type="ECO:0000313" key="3">
    <source>
        <dbReference type="Proteomes" id="UP000223968"/>
    </source>
</evidence>
<name>A0A2B7XZU7_9EURO</name>
<dbReference type="InterPro" id="IPR050275">
    <property type="entry name" value="PGM_Phosphatase"/>
</dbReference>
<dbReference type="CDD" id="cd07067">
    <property type="entry name" value="HP_PGM_like"/>
    <property type="match status" value="1"/>
</dbReference>
<proteinExistence type="predicted"/>
<dbReference type="Gene3D" id="3.40.50.1240">
    <property type="entry name" value="Phosphoglycerate mutase-like"/>
    <property type="match status" value="1"/>
</dbReference>
<reference evidence="2 3" key="1">
    <citation type="submission" date="2017-10" db="EMBL/GenBank/DDBJ databases">
        <title>Comparative genomics in systemic dimorphic fungi from Ajellomycetaceae.</title>
        <authorList>
            <person name="Munoz J.F."/>
            <person name="Mcewen J.G."/>
            <person name="Clay O.K."/>
            <person name="Cuomo C.A."/>
        </authorList>
    </citation>
    <scope>NUCLEOTIDE SEQUENCE [LARGE SCALE GENOMIC DNA]</scope>
    <source>
        <strain evidence="2 3">UAMH5409</strain>
    </source>
</reference>
<dbReference type="GO" id="GO:0005737">
    <property type="term" value="C:cytoplasm"/>
    <property type="evidence" value="ECO:0007669"/>
    <property type="project" value="TreeGrafter"/>
</dbReference>
<dbReference type="Proteomes" id="UP000223968">
    <property type="component" value="Unassembled WGS sequence"/>
</dbReference>
<evidence type="ECO:0008006" key="4">
    <source>
        <dbReference type="Google" id="ProtNLM"/>
    </source>
</evidence>
<dbReference type="AlphaFoldDB" id="A0A2B7XZU7"/>